<sequence length="79" mass="8844">MVAVTVEVDVDVDLADIDEDDLIEELEKRRVNPITAGARGDDLNDQRQAMLRALWDRDDAKAVELLKTYLCDCLGRAAI</sequence>
<dbReference type="KEGG" id="odi:ODI_R1216"/>
<gene>
    <name evidence="1" type="ORF">ODI_02465</name>
    <name evidence="2" type="ORF">ODI_R1216</name>
</gene>
<reference evidence="1 3" key="1">
    <citation type="submission" date="2016-06" db="EMBL/GenBank/DDBJ databases">
        <authorList>
            <person name="Kjaerup R.B."/>
            <person name="Dalgaard T.S."/>
            <person name="Juul-Madsen H.R."/>
        </authorList>
    </citation>
    <scope>NUCLEOTIDE SEQUENCE [LARGE SCALE GENOMIC DNA]</scope>
    <source>
        <strain evidence="1">Orrdi1</strain>
    </source>
</reference>
<dbReference type="RefSeq" id="WP_067759372.1">
    <property type="nucleotide sequence ID" value="NZ_LT907988.1"/>
</dbReference>
<organism evidence="1 3">
    <name type="scientific">Orrella dioscoreae</name>
    <dbReference type="NCBI Taxonomy" id="1851544"/>
    <lineage>
        <taxon>Bacteria</taxon>
        <taxon>Pseudomonadati</taxon>
        <taxon>Pseudomonadota</taxon>
        <taxon>Betaproteobacteria</taxon>
        <taxon>Burkholderiales</taxon>
        <taxon>Alcaligenaceae</taxon>
        <taxon>Orrella</taxon>
    </lineage>
</organism>
<dbReference type="EMBL" id="LT907988">
    <property type="protein sequence ID" value="SOE48068.1"/>
    <property type="molecule type" value="Genomic_DNA"/>
</dbReference>
<dbReference type="AlphaFoldDB" id="A0A1C3K7T7"/>
<proteinExistence type="predicted"/>
<name>A0A1C3K7T7_9BURK</name>
<evidence type="ECO:0000313" key="2">
    <source>
        <dbReference type="EMBL" id="SOE48068.1"/>
    </source>
</evidence>
<protein>
    <submittedName>
        <fullName evidence="1">Uncharacterized protein</fullName>
    </submittedName>
</protein>
<accession>A0A1C3K7T7</accession>
<evidence type="ECO:0000313" key="3">
    <source>
        <dbReference type="Proteomes" id="UP000078558"/>
    </source>
</evidence>
<keyword evidence="3" id="KW-1185">Reference proteome</keyword>
<dbReference type="Proteomes" id="UP000078558">
    <property type="component" value="Chromosome I"/>
</dbReference>
<reference evidence="2 3" key="2">
    <citation type="submission" date="2017-08" db="EMBL/GenBank/DDBJ databases">
        <authorList>
            <person name="de Groot N.N."/>
        </authorList>
    </citation>
    <scope>NUCLEOTIDE SEQUENCE [LARGE SCALE GENOMIC DNA]</scope>
    <source>
        <strain evidence="2">Orrdi1</strain>
    </source>
</reference>
<evidence type="ECO:0000313" key="1">
    <source>
        <dbReference type="EMBL" id="SBT27563.1"/>
    </source>
</evidence>
<dbReference type="OrthoDB" id="8689532at2"/>
<dbReference type="EMBL" id="FLRC01000054">
    <property type="protein sequence ID" value="SBT27563.1"/>
    <property type="molecule type" value="Genomic_DNA"/>
</dbReference>